<sequence length="369" mass="37499">MLQISPSTGARAGRRTVLGVAAFVLASLAVSAPVAADPATDKVVVIGIDGTLWSEVLAADAPALRRLAAEGTLSRTSIAPHTTMSCPSWATALTGVWDSKHGITDNGSSCNPAVFDTYPTVFTQIERAAPQLRTASIGTWNTIGMIAGGGSPSADRVVSTQLDPSGAGVCESAADTTAATLVAEAIEEDGPDLVFTHLDQVDIAGHTLRGTWPQAYRDAITRVDELVDDITSAVDARAAAHPGERWTVLVTTDHGHRPDGGHGGSSDYENASFVIARGPGFAPGREYNGYALADITPTVLDLLDLPVAPNLDGLSMRAGGSGDPDAIPARTPVVDSPITGSSSGSAAAAAVNNPLCALVSGSAGTGSGR</sequence>
<dbReference type="Proteomes" id="UP001595844">
    <property type="component" value="Unassembled WGS sequence"/>
</dbReference>
<dbReference type="InterPro" id="IPR017850">
    <property type="entry name" value="Alkaline_phosphatase_core_sf"/>
</dbReference>
<evidence type="ECO:0000256" key="1">
    <source>
        <dbReference type="SAM" id="SignalP"/>
    </source>
</evidence>
<dbReference type="InterPro" id="IPR002591">
    <property type="entry name" value="Phosphodiest/P_Trfase"/>
</dbReference>
<reference evidence="3" key="1">
    <citation type="journal article" date="2019" name="Int. J. Syst. Evol. Microbiol.">
        <title>The Global Catalogue of Microorganisms (GCM) 10K type strain sequencing project: providing services to taxonomists for standard genome sequencing and annotation.</title>
        <authorList>
            <consortium name="The Broad Institute Genomics Platform"/>
            <consortium name="The Broad Institute Genome Sequencing Center for Infectious Disease"/>
            <person name="Wu L."/>
            <person name="Ma J."/>
        </authorList>
    </citation>
    <scope>NUCLEOTIDE SEQUENCE [LARGE SCALE GENOMIC DNA]</scope>
    <source>
        <strain evidence="3">IBRC-M 10490</strain>
    </source>
</reference>
<feature type="signal peptide" evidence="1">
    <location>
        <begin position="1"/>
        <end position="36"/>
    </location>
</feature>
<protein>
    <submittedName>
        <fullName evidence="2">Alkaline phosphatase family protein</fullName>
    </submittedName>
</protein>
<feature type="chain" id="PRO_5045337793" evidence="1">
    <location>
        <begin position="37"/>
        <end position="369"/>
    </location>
</feature>
<dbReference type="SUPFAM" id="SSF53649">
    <property type="entry name" value="Alkaline phosphatase-like"/>
    <property type="match status" value="1"/>
</dbReference>
<dbReference type="RefSeq" id="WP_378556385.1">
    <property type="nucleotide sequence ID" value="NZ_JBHSDL010000005.1"/>
</dbReference>
<keyword evidence="3" id="KW-1185">Reference proteome</keyword>
<dbReference type="Gene3D" id="3.40.720.10">
    <property type="entry name" value="Alkaline Phosphatase, subunit A"/>
    <property type="match status" value="2"/>
</dbReference>
<evidence type="ECO:0000313" key="2">
    <source>
        <dbReference type="EMBL" id="MFC4373462.1"/>
    </source>
</evidence>
<organism evidence="2 3">
    <name type="scientific">Nocardia halotolerans</name>
    <dbReference type="NCBI Taxonomy" id="1755878"/>
    <lineage>
        <taxon>Bacteria</taxon>
        <taxon>Bacillati</taxon>
        <taxon>Actinomycetota</taxon>
        <taxon>Actinomycetes</taxon>
        <taxon>Mycobacteriales</taxon>
        <taxon>Nocardiaceae</taxon>
        <taxon>Nocardia</taxon>
    </lineage>
</organism>
<comment type="caution">
    <text evidence="2">The sequence shown here is derived from an EMBL/GenBank/DDBJ whole genome shotgun (WGS) entry which is preliminary data.</text>
</comment>
<accession>A0ABV8VCX5</accession>
<keyword evidence="1" id="KW-0732">Signal</keyword>
<dbReference type="PANTHER" id="PTHR10151">
    <property type="entry name" value="ECTONUCLEOTIDE PYROPHOSPHATASE/PHOSPHODIESTERASE"/>
    <property type="match status" value="1"/>
</dbReference>
<dbReference type="PANTHER" id="PTHR10151:SF120">
    <property type="entry name" value="BIS(5'-ADENOSYL)-TRIPHOSPHATASE"/>
    <property type="match status" value="1"/>
</dbReference>
<gene>
    <name evidence="2" type="ORF">ACFO5K_05060</name>
</gene>
<dbReference type="EMBL" id="JBHSDL010000005">
    <property type="protein sequence ID" value="MFC4373462.1"/>
    <property type="molecule type" value="Genomic_DNA"/>
</dbReference>
<evidence type="ECO:0000313" key="3">
    <source>
        <dbReference type="Proteomes" id="UP001595844"/>
    </source>
</evidence>
<dbReference type="Pfam" id="PF01663">
    <property type="entry name" value="Phosphodiest"/>
    <property type="match status" value="1"/>
</dbReference>
<proteinExistence type="predicted"/>
<name>A0ABV8VCX5_9NOCA</name>